<comment type="caution">
    <text evidence="1">The sequence shown here is derived from an EMBL/GenBank/DDBJ whole genome shotgun (WGS) entry which is preliminary data.</text>
</comment>
<dbReference type="EMBL" id="AASHPR010000015">
    <property type="protein sequence ID" value="EFC3524937.1"/>
    <property type="molecule type" value="Genomic_DNA"/>
</dbReference>
<accession>A0A4T2XUB2</accession>
<dbReference type="AlphaFoldDB" id="A0A4T2XUB2"/>
<dbReference type="Gene3D" id="3.90.1530.10">
    <property type="entry name" value="Conserved hypothetical protein from pyrococcus furiosus pfu- 392566-001, ParB domain"/>
    <property type="match status" value="1"/>
</dbReference>
<dbReference type="RefSeq" id="WP_000742296.1">
    <property type="nucleotide sequence ID" value="NZ_BFMA01000100.1"/>
</dbReference>
<protein>
    <recommendedName>
        <fullName evidence="3">ParB/Sulfiredoxin domain-containing protein</fullName>
    </recommendedName>
</protein>
<sequence length="391" mass="43930">MKKNSVGVEDKLKHKAVQYINIEDLELDVENPRFGEDSSSSDTQVDVLNNIVKNYGVTDVISSIAVNGYFSAEPMVVRKNNNKKFTVMEGNRRLAACLILKNDDRARDQVNLHQQYIDKYNSHGCPKIDPVPAIVFEDDDGVDKKSLISYLGVRHIVSTKDWDSYAKAAWISRTIKEGDMSVSDISTMIGDRNSTIKRLLSGYNFIKQMESAGKYNKDDSVKKGRGSNTSYPFSWVYTLLSYKSIQDFVGLSDNPTDPNPIDEKKLDNAKLLMTAMFGNKNKGQNSQVKDSRNLGVLAEIVASPEKVILLKQGKDVEDINDLTQPIGDRLTSLMLEIRSKLDECLTRVGREDLPMQDAIQLNIYLEQISKQFRSFRVSINEAITGSDSEGF</sequence>
<organism evidence="1 2">
    <name type="scientific">Escherichia coli</name>
    <dbReference type="NCBI Taxonomy" id="562"/>
    <lineage>
        <taxon>Bacteria</taxon>
        <taxon>Pseudomonadati</taxon>
        <taxon>Pseudomonadota</taxon>
        <taxon>Gammaproteobacteria</taxon>
        <taxon>Enterobacterales</taxon>
        <taxon>Enterobacteriaceae</taxon>
        <taxon>Escherichia</taxon>
    </lineage>
</organism>
<dbReference type="SUPFAM" id="SSF110849">
    <property type="entry name" value="ParB/Sulfiredoxin"/>
    <property type="match status" value="1"/>
</dbReference>
<evidence type="ECO:0000313" key="1">
    <source>
        <dbReference type="EMBL" id="EFC3524937.1"/>
    </source>
</evidence>
<evidence type="ECO:0008006" key="3">
    <source>
        <dbReference type="Google" id="ProtNLM"/>
    </source>
</evidence>
<proteinExistence type="predicted"/>
<dbReference type="InterPro" id="IPR036086">
    <property type="entry name" value="ParB/Sulfiredoxin_sf"/>
</dbReference>
<dbReference type="Proteomes" id="UP000538406">
    <property type="component" value="Unassembled WGS sequence"/>
</dbReference>
<gene>
    <name evidence="1" type="ORF">CTR35_002075</name>
</gene>
<reference evidence="1 2" key="1">
    <citation type="submission" date="2018-08" db="EMBL/GenBank/DDBJ databases">
        <authorList>
            <consortium name="NARMS: The National Antimicrobial Resistance Monitoring System"/>
        </authorList>
    </citation>
    <scope>NUCLEOTIDE SEQUENCE [LARGE SCALE GENOMIC DNA]</scope>
    <source>
        <strain evidence="1 2">FSIS11705178</strain>
    </source>
</reference>
<evidence type="ECO:0000313" key="2">
    <source>
        <dbReference type="Proteomes" id="UP000538406"/>
    </source>
</evidence>
<name>A0A4T2XUB2_ECOLX</name>